<dbReference type="Proteomes" id="UP000269208">
    <property type="component" value="Chromosome"/>
</dbReference>
<gene>
    <name evidence="1" type="ORF">NCTC6754_07330</name>
</gene>
<dbReference type="EMBL" id="LR134190">
    <property type="protein sequence ID" value="VEB61954.1"/>
    <property type="molecule type" value="Genomic_DNA"/>
</dbReference>
<reference evidence="1 2" key="1">
    <citation type="submission" date="2018-12" db="EMBL/GenBank/DDBJ databases">
        <authorList>
            <consortium name="Pathogen Informatics"/>
        </authorList>
    </citation>
    <scope>NUCLEOTIDE SEQUENCE [LARGE SCALE GENOMIC DNA]</scope>
    <source>
        <strain evidence="1 2">NCTC6754</strain>
    </source>
</reference>
<protein>
    <submittedName>
        <fullName evidence="1">Uncharacterized protein</fullName>
    </submittedName>
</protein>
<sequence length="188" mass="20888">MPFSCALAPDVRFQFSQLRLQQVRRTAGHRSAPSSTRACNPALTGNRRVAVFAFQNAGGFFGDGFCSVPRSGRWSTAWVPTICEVGVTSGIKPKVLAHAGDFRQHLVEFVRRVLLLQLAFEVGEHAARHLRHQNTAVVTLQLAFKGVVFFCAPRGSTRRCFPASVYPARCHILCQQAWQPALRWAGWP</sequence>
<organism evidence="1 2">
    <name type="scientific">Salmonella enterica I</name>
    <dbReference type="NCBI Taxonomy" id="59201"/>
    <lineage>
        <taxon>Bacteria</taxon>
        <taxon>Pseudomonadati</taxon>
        <taxon>Pseudomonadota</taxon>
        <taxon>Gammaproteobacteria</taxon>
        <taxon>Enterobacterales</taxon>
        <taxon>Enterobacteriaceae</taxon>
        <taxon>Salmonella</taxon>
    </lineage>
</organism>
<proteinExistence type="predicted"/>
<evidence type="ECO:0000313" key="2">
    <source>
        <dbReference type="Proteomes" id="UP000269208"/>
    </source>
</evidence>
<evidence type="ECO:0000313" key="1">
    <source>
        <dbReference type="EMBL" id="VEB61954.1"/>
    </source>
</evidence>
<accession>A0A3S4I6C5</accession>
<name>A0A3S4I6C5_SALET</name>
<dbReference type="AlphaFoldDB" id="A0A3S4I6C5"/>